<keyword evidence="2" id="KW-1185">Reference proteome</keyword>
<dbReference type="AlphaFoldDB" id="A0A8J5CAZ8"/>
<protein>
    <submittedName>
        <fullName evidence="1">Uncharacterized protein</fullName>
    </submittedName>
</protein>
<proteinExistence type="predicted"/>
<organism evidence="1 2">
    <name type="scientific">Zingiber officinale</name>
    <name type="common">Ginger</name>
    <name type="synonym">Amomum zingiber</name>
    <dbReference type="NCBI Taxonomy" id="94328"/>
    <lineage>
        <taxon>Eukaryota</taxon>
        <taxon>Viridiplantae</taxon>
        <taxon>Streptophyta</taxon>
        <taxon>Embryophyta</taxon>
        <taxon>Tracheophyta</taxon>
        <taxon>Spermatophyta</taxon>
        <taxon>Magnoliopsida</taxon>
        <taxon>Liliopsida</taxon>
        <taxon>Zingiberales</taxon>
        <taxon>Zingiberaceae</taxon>
        <taxon>Zingiber</taxon>
    </lineage>
</organism>
<evidence type="ECO:0000313" key="1">
    <source>
        <dbReference type="EMBL" id="KAG6471387.1"/>
    </source>
</evidence>
<dbReference type="EMBL" id="JACMSC010000020">
    <property type="protein sequence ID" value="KAG6471387.1"/>
    <property type="molecule type" value="Genomic_DNA"/>
</dbReference>
<dbReference type="Proteomes" id="UP000734854">
    <property type="component" value="Unassembled WGS sequence"/>
</dbReference>
<accession>A0A8J5CAZ8</accession>
<name>A0A8J5CAZ8_ZINOF</name>
<comment type="caution">
    <text evidence="1">The sequence shown here is derived from an EMBL/GenBank/DDBJ whole genome shotgun (WGS) entry which is preliminary data.</text>
</comment>
<evidence type="ECO:0000313" key="2">
    <source>
        <dbReference type="Proteomes" id="UP000734854"/>
    </source>
</evidence>
<sequence length="248" mass="27569">MNLCWTMKWKPKLLDGEVDMVDLSGEKENRRRTMVGASYGIEEDWKSDREAALMKVTRKAVITEGEGSGVGFRGFAITFSINFEANSDKGSKLVEPTLAKSPFKFHNENVQGNRISPNYDNAAFDVLNAKGVIVAVSISEGPSSATVVPTSKSQTVKREDKLYNFLYGLQPSACIELRRQNVKGLASALVAVDALVDLCMNKDNLKTSSSSNPIRSERIRKENERRMIRRMAKRMIRGTTNGKEGLNI</sequence>
<gene>
    <name evidence="1" type="ORF">ZIOFF_068828</name>
</gene>
<reference evidence="1 2" key="1">
    <citation type="submission" date="2020-08" db="EMBL/GenBank/DDBJ databases">
        <title>Plant Genome Project.</title>
        <authorList>
            <person name="Zhang R.-G."/>
        </authorList>
    </citation>
    <scope>NUCLEOTIDE SEQUENCE [LARGE SCALE GENOMIC DNA]</scope>
    <source>
        <tissue evidence="1">Rhizome</tissue>
    </source>
</reference>